<sequence>MQTHRAKRVEITIEAIMQSRLTEAVQKAGITGFTVLPVLGGSGRSGEWTRAGEIGRASGMVQMICIIRSEKLDDLLDAAFSVVERHIGVVSIVDCEVLRAERF</sequence>
<dbReference type="InterPro" id="IPR015867">
    <property type="entry name" value="N-reg_PII/ATP_PRibTrfase_C"/>
</dbReference>
<keyword evidence="3" id="KW-1185">Reference proteome</keyword>
<name>A0ABZ2BYI9_9RHOB</name>
<dbReference type="Pfam" id="PF00543">
    <property type="entry name" value="P-II"/>
    <property type="match status" value="1"/>
</dbReference>
<dbReference type="InterPro" id="IPR011322">
    <property type="entry name" value="N-reg_PII-like_a/b"/>
</dbReference>
<dbReference type="RefSeq" id="WP_187429335.1">
    <property type="nucleotide sequence ID" value="NZ_CP143423.1"/>
</dbReference>
<dbReference type="Proteomes" id="UP001318682">
    <property type="component" value="Chromosome"/>
</dbReference>
<dbReference type="InterPro" id="IPR002187">
    <property type="entry name" value="N-reg_PII"/>
</dbReference>
<evidence type="ECO:0000256" key="1">
    <source>
        <dbReference type="ARBA" id="ARBA00015681"/>
    </source>
</evidence>
<protein>
    <recommendedName>
        <fullName evidence="1">Nitrogen regulatory protein P-II</fullName>
    </recommendedName>
</protein>
<reference evidence="3" key="2">
    <citation type="submission" date="2024-01" db="EMBL/GenBank/DDBJ databases">
        <title>Roseobacter fucihabitans sp. nov., isolated from the brown alga Fucus spiralis.</title>
        <authorList>
            <person name="Hahnke S."/>
            <person name="Berger M."/>
            <person name="Schlingloff A."/>
            <person name="Athale I."/>
            <person name="Neumann-Schaal M."/>
            <person name="Adenaya A."/>
            <person name="Poehlein A."/>
            <person name="Daniel R."/>
            <person name="Pertersen J."/>
            <person name="Brinkhoff T."/>
        </authorList>
    </citation>
    <scope>NUCLEOTIDE SEQUENCE [LARGE SCALE GENOMIC DNA]</scope>
    <source>
        <strain evidence="3">B14</strain>
    </source>
</reference>
<dbReference type="Gene3D" id="3.30.70.120">
    <property type="match status" value="1"/>
</dbReference>
<organism evidence="2 3">
    <name type="scientific">Roseobacter fucihabitans</name>
    <dbReference type="NCBI Taxonomy" id="1537242"/>
    <lineage>
        <taxon>Bacteria</taxon>
        <taxon>Pseudomonadati</taxon>
        <taxon>Pseudomonadota</taxon>
        <taxon>Alphaproteobacteria</taxon>
        <taxon>Rhodobacterales</taxon>
        <taxon>Roseobacteraceae</taxon>
        <taxon>Roseobacter</taxon>
    </lineage>
</organism>
<evidence type="ECO:0000313" key="3">
    <source>
        <dbReference type="Proteomes" id="UP001318682"/>
    </source>
</evidence>
<gene>
    <name evidence="2" type="ORF">ROLI_039710</name>
</gene>
<dbReference type="EMBL" id="CP143423">
    <property type="protein sequence ID" value="WVX50871.1"/>
    <property type="molecule type" value="Genomic_DNA"/>
</dbReference>
<proteinExistence type="predicted"/>
<evidence type="ECO:0000313" key="2">
    <source>
        <dbReference type="EMBL" id="WVX50871.1"/>
    </source>
</evidence>
<dbReference type="SUPFAM" id="SSF54913">
    <property type="entry name" value="GlnB-like"/>
    <property type="match status" value="1"/>
</dbReference>
<accession>A0ABZ2BYI9</accession>
<reference evidence="2 3" key="1">
    <citation type="submission" date="2015-07" db="EMBL/GenBank/DDBJ databases">
        <authorList>
            <person name="Voget S."/>
            <person name="Dogs M."/>
            <person name="Brinkhoff T.H."/>
            <person name="Daniel R."/>
        </authorList>
    </citation>
    <scope>NUCLEOTIDE SEQUENCE [LARGE SCALE GENOMIC DNA]</scope>
    <source>
        <strain evidence="2 3">B14</strain>
    </source>
</reference>